<evidence type="ECO:0000313" key="1">
    <source>
        <dbReference type="EMBL" id="OQD41581.1"/>
    </source>
</evidence>
<reference evidence="1 2" key="1">
    <citation type="submission" date="2016-12" db="EMBL/GenBank/DDBJ databases">
        <authorList>
            <person name="Song W.-J."/>
            <person name="Kurnit D.M."/>
        </authorList>
    </citation>
    <scope>NUCLEOTIDE SEQUENCE [LARGE SCALE GENOMIC DNA]</scope>
    <source>
        <strain evidence="1 2">HSG9</strain>
    </source>
</reference>
<organism evidence="1 2">
    <name type="scientific">Croceivirga radicis</name>
    <dbReference type="NCBI Taxonomy" id="1929488"/>
    <lineage>
        <taxon>Bacteria</taxon>
        <taxon>Pseudomonadati</taxon>
        <taxon>Bacteroidota</taxon>
        <taxon>Flavobacteriia</taxon>
        <taxon>Flavobacteriales</taxon>
        <taxon>Flavobacteriaceae</taxon>
        <taxon>Croceivirga</taxon>
    </lineage>
</organism>
<dbReference type="EMBL" id="MTBC01000013">
    <property type="protein sequence ID" value="OQD41581.1"/>
    <property type="molecule type" value="Genomic_DNA"/>
</dbReference>
<dbReference type="RefSeq" id="WP_080319953.1">
    <property type="nucleotide sequence ID" value="NZ_MTBC01000013.1"/>
</dbReference>
<sequence length="245" mass="28389">MIKLRKILLLSLASIAFYTCEKKKEPSYSEFEQKVFYELFPELSDMLHTDTRIIATPPPPPPEYLTKLGFNAVDNYDNAFENWKKSDDYQEKANLLQNRQDSILNTTTEITIAFPDSIIQFEKEDAQALINHFKEQKLVVDTLNFKSHNGFKVNFANLKSNNELLLFRPISQFPKNGAFWTTTYKFNFSGSMSFTRILFDKTKTYGVLNASFVKGRLNGGGCRIFIRKDENGSWKIDKIKETWVS</sequence>
<dbReference type="Proteomes" id="UP000191680">
    <property type="component" value="Unassembled WGS sequence"/>
</dbReference>
<evidence type="ECO:0000313" key="2">
    <source>
        <dbReference type="Proteomes" id="UP000191680"/>
    </source>
</evidence>
<dbReference type="OrthoDB" id="1048413at2"/>
<comment type="caution">
    <text evidence="1">The sequence shown here is derived from an EMBL/GenBank/DDBJ whole genome shotgun (WGS) entry which is preliminary data.</text>
</comment>
<proteinExistence type="predicted"/>
<dbReference type="AlphaFoldDB" id="A0A1V6LN22"/>
<name>A0A1V6LN22_9FLAO</name>
<gene>
    <name evidence="1" type="ORF">BUL40_15360</name>
</gene>
<keyword evidence="2" id="KW-1185">Reference proteome</keyword>
<protein>
    <submittedName>
        <fullName evidence="1">Uncharacterized protein</fullName>
    </submittedName>
</protein>
<accession>A0A1V6LN22</accession>